<organism evidence="1">
    <name type="scientific">Pseudidiomarina aestuarii</name>
    <dbReference type="NCBI Taxonomy" id="624146"/>
    <lineage>
        <taxon>Bacteria</taxon>
        <taxon>Pseudomonadati</taxon>
        <taxon>Pseudomonadota</taxon>
        <taxon>Gammaproteobacteria</taxon>
        <taxon>Alteromonadales</taxon>
        <taxon>Idiomarinaceae</taxon>
        <taxon>Pseudidiomarina</taxon>
    </lineage>
</organism>
<protein>
    <recommendedName>
        <fullName evidence="2">DUF1488 domain-containing protein</fullName>
    </recommendedName>
</protein>
<dbReference type="InterPro" id="IPR036692">
    <property type="entry name" value="Shew3726-like_sf"/>
</dbReference>
<name>A0A2T4CW37_9GAMM</name>
<evidence type="ECO:0008006" key="2">
    <source>
        <dbReference type="Google" id="ProtNLM"/>
    </source>
</evidence>
<dbReference type="Gene3D" id="3.30.160.140">
    <property type="entry name" value="Shew3726-like"/>
    <property type="match status" value="1"/>
</dbReference>
<accession>A0A2T4CW37</accession>
<reference evidence="1" key="1">
    <citation type="submission" date="2018-03" db="EMBL/GenBank/DDBJ databases">
        <title>Cross-interface Injection: A General Nanoliter Liquid Handling Method Applied to Single Cells Genome Amplification Automated Nanoliter Liquid Handling Applied to Single Cell Multiple Displacement Amplification.</title>
        <authorList>
            <person name="Yun J."/>
            <person name="Xu P."/>
            <person name="Xu J."/>
            <person name="Dai X."/>
            <person name="Wang Y."/>
            <person name="Zheng X."/>
            <person name="Cao C."/>
            <person name="Yi Q."/>
            <person name="Zhu Y."/>
            <person name="Wang L."/>
            <person name="Dong Z."/>
            <person name="Huang Y."/>
            <person name="Huang L."/>
            <person name="Du W."/>
        </authorList>
    </citation>
    <scope>NUCLEOTIDE SEQUENCE [LARGE SCALE GENOMIC DNA]</scope>
    <source>
        <strain evidence="1">Z-D3-2</strain>
    </source>
</reference>
<dbReference type="InterPro" id="IPR009962">
    <property type="entry name" value="DUF1488"/>
</dbReference>
<evidence type="ECO:0000313" key="1">
    <source>
        <dbReference type="EMBL" id="PTB85762.1"/>
    </source>
</evidence>
<dbReference type="EMBL" id="PYVN01000088">
    <property type="protein sequence ID" value="PTB85762.1"/>
    <property type="molecule type" value="Genomic_DNA"/>
</dbReference>
<dbReference type="SUPFAM" id="SSF160272">
    <property type="entry name" value="Shew3726-like"/>
    <property type="match status" value="1"/>
</dbReference>
<dbReference type="AlphaFoldDB" id="A0A2T4CW37"/>
<dbReference type="Pfam" id="PF07369">
    <property type="entry name" value="DUF1488"/>
    <property type="match status" value="1"/>
</dbReference>
<sequence length="84" mass="9476">MDIDFTGEYLVNDQDVTFYAIVNNQTVACIVSTAALDELADPDDEMDAETVFLEHQYKFEEIAEGLILNHKVVDGELHIDRGEL</sequence>
<proteinExistence type="predicted"/>
<gene>
    <name evidence="1" type="ORF">C9940_05005</name>
</gene>
<comment type="caution">
    <text evidence="1">The sequence shown here is derived from an EMBL/GenBank/DDBJ whole genome shotgun (WGS) entry which is preliminary data.</text>
</comment>